<organism evidence="5 6">
    <name type="scientific">Aureliella helgolandensis</name>
    <dbReference type="NCBI Taxonomy" id="2527968"/>
    <lineage>
        <taxon>Bacteria</taxon>
        <taxon>Pseudomonadati</taxon>
        <taxon>Planctomycetota</taxon>
        <taxon>Planctomycetia</taxon>
        <taxon>Pirellulales</taxon>
        <taxon>Pirellulaceae</taxon>
        <taxon>Aureliella</taxon>
    </lineage>
</organism>
<comment type="similarity">
    <text evidence="2">Belongs to the pterin-4-alpha-carbinolamine dehydratase family.</text>
</comment>
<evidence type="ECO:0000256" key="1">
    <source>
        <dbReference type="ARBA" id="ARBA00001554"/>
    </source>
</evidence>
<evidence type="ECO:0000256" key="2">
    <source>
        <dbReference type="ARBA" id="ARBA00006472"/>
    </source>
</evidence>
<reference evidence="5 6" key="1">
    <citation type="submission" date="2019-02" db="EMBL/GenBank/DDBJ databases">
        <title>Deep-cultivation of Planctomycetes and their phenomic and genomic characterization uncovers novel biology.</title>
        <authorList>
            <person name="Wiegand S."/>
            <person name="Jogler M."/>
            <person name="Boedeker C."/>
            <person name="Pinto D."/>
            <person name="Vollmers J."/>
            <person name="Rivas-Marin E."/>
            <person name="Kohn T."/>
            <person name="Peeters S.H."/>
            <person name="Heuer A."/>
            <person name="Rast P."/>
            <person name="Oberbeckmann S."/>
            <person name="Bunk B."/>
            <person name="Jeske O."/>
            <person name="Meyerdierks A."/>
            <person name="Storesund J.E."/>
            <person name="Kallscheuer N."/>
            <person name="Luecker S."/>
            <person name="Lage O.M."/>
            <person name="Pohl T."/>
            <person name="Merkel B.J."/>
            <person name="Hornburger P."/>
            <person name="Mueller R.-W."/>
            <person name="Bruemmer F."/>
            <person name="Labrenz M."/>
            <person name="Spormann A.M."/>
            <person name="Op den Camp H."/>
            <person name="Overmann J."/>
            <person name="Amann R."/>
            <person name="Jetten M.S.M."/>
            <person name="Mascher T."/>
            <person name="Medema M.H."/>
            <person name="Devos D.P."/>
            <person name="Kaster A.-K."/>
            <person name="Ovreas L."/>
            <person name="Rohde M."/>
            <person name="Galperin M.Y."/>
            <person name="Jogler C."/>
        </authorList>
    </citation>
    <scope>NUCLEOTIDE SEQUENCE [LARGE SCALE GENOMIC DNA]</scope>
    <source>
        <strain evidence="5 6">Q31a</strain>
    </source>
</reference>
<comment type="catalytic activity">
    <reaction evidence="1">
        <text>(4aS,6R)-4a-hydroxy-L-erythro-5,6,7,8-tetrahydrobiopterin = (6R)-L-erythro-6,7-dihydrobiopterin + H2O</text>
        <dbReference type="Rhea" id="RHEA:11920"/>
        <dbReference type="ChEBI" id="CHEBI:15377"/>
        <dbReference type="ChEBI" id="CHEBI:15642"/>
        <dbReference type="ChEBI" id="CHEBI:43120"/>
        <dbReference type="EC" id="4.2.1.96"/>
    </reaction>
</comment>
<dbReference type="EC" id="4.2.1.96" evidence="3"/>
<dbReference type="Gene3D" id="3.30.1360.20">
    <property type="entry name" value="Transcriptional coactivator/pterin dehydratase"/>
    <property type="match status" value="1"/>
</dbReference>
<dbReference type="InterPro" id="IPR036428">
    <property type="entry name" value="PCD_sf"/>
</dbReference>
<evidence type="ECO:0000313" key="6">
    <source>
        <dbReference type="Proteomes" id="UP000318017"/>
    </source>
</evidence>
<dbReference type="AlphaFoldDB" id="A0A518G048"/>
<keyword evidence="6" id="KW-1185">Reference proteome</keyword>
<protein>
    <recommendedName>
        <fullName evidence="3">4a-hydroxytetrahydrobiopterin dehydratase</fullName>
        <ecNumber evidence="3">4.2.1.96</ecNumber>
    </recommendedName>
</protein>
<dbReference type="PANTHER" id="PTHR12599">
    <property type="entry name" value="PTERIN-4-ALPHA-CARBINOLAMINE DEHYDRATASE"/>
    <property type="match status" value="1"/>
</dbReference>
<dbReference type="GO" id="GO:0008124">
    <property type="term" value="F:4-alpha-hydroxytetrahydrobiopterin dehydratase activity"/>
    <property type="evidence" value="ECO:0007669"/>
    <property type="project" value="UniProtKB-EC"/>
</dbReference>
<dbReference type="PANTHER" id="PTHR12599:SF0">
    <property type="entry name" value="PTERIN-4-ALPHA-CARBINOLAMINE DEHYDRATASE"/>
    <property type="match status" value="1"/>
</dbReference>
<dbReference type="InterPro" id="IPR001533">
    <property type="entry name" value="Pterin_deHydtase"/>
</dbReference>
<dbReference type="SUPFAM" id="SSF55248">
    <property type="entry name" value="PCD-like"/>
    <property type="match status" value="1"/>
</dbReference>
<sequence length="153" mass="17153">MLRVVESGWRQDFHDTLKPFVPFKQFDSRMKCTMEVQSATQLTAKKCLPCEGGVEACSLDFSSQQLNALPEWQLSEDGKSIARVWKLKNFVQAVGLINTIAEVAEVDQHHPNLHLTDYRKVRVELTTHAIGGLSENDFILAAKIDSIARVVGL</sequence>
<dbReference type="CDD" id="cd00913">
    <property type="entry name" value="PCD_DCoH_subfamily_a"/>
    <property type="match status" value="1"/>
</dbReference>
<dbReference type="KEGG" id="ahel:Q31a_02250"/>
<evidence type="ECO:0000313" key="5">
    <source>
        <dbReference type="EMBL" id="QDV21946.1"/>
    </source>
</evidence>
<evidence type="ECO:0000256" key="3">
    <source>
        <dbReference type="ARBA" id="ARBA00013252"/>
    </source>
</evidence>
<keyword evidence="4 5" id="KW-0456">Lyase</keyword>
<dbReference type="NCBIfam" id="NF002017">
    <property type="entry name" value="PRK00823.1-2"/>
    <property type="match status" value="1"/>
</dbReference>
<dbReference type="EMBL" id="CP036298">
    <property type="protein sequence ID" value="QDV21946.1"/>
    <property type="molecule type" value="Genomic_DNA"/>
</dbReference>
<dbReference type="Pfam" id="PF01329">
    <property type="entry name" value="Pterin_4a"/>
    <property type="match status" value="1"/>
</dbReference>
<dbReference type="GO" id="GO:0006729">
    <property type="term" value="P:tetrahydrobiopterin biosynthetic process"/>
    <property type="evidence" value="ECO:0007669"/>
    <property type="project" value="InterPro"/>
</dbReference>
<name>A0A518G048_9BACT</name>
<gene>
    <name evidence="5" type="ORF">Q31a_02250</name>
</gene>
<evidence type="ECO:0000256" key="4">
    <source>
        <dbReference type="ARBA" id="ARBA00023239"/>
    </source>
</evidence>
<proteinExistence type="inferred from homology"/>
<accession>A0A518G048</accession>
<dbReference type="Proteomes" id="UP000318017">
    <property type="component" value="Chromosome"/>
</dbReference>